<organism evidence="5 6">
    <name type="scientific">Emiliania huxleyi (strain CCMP1516)</name>
    <dbReference type="NCBI Taxonomy" id="280463"/>
    <lineage>
        <taxon>Eukaryota</taxon>
        <taxon>Haptista</taxon>
        <taxon>Haptophyta</taxon>
        <taxon>Prymnesiophyceae</taxon>
        <taxon>Isochrysidales</taxon>
        <taxon>Noelaerhabdaceae</taxon>
        <taxon>Emiliania</taxon>
    </lineage>
</organism>
<dbReference type="PROSITE" id="PS50984">
    <property type="entry name" value="TRUD"/>
    <property type="match status" value="1"/>
</dbReference>
<evidence type="ECO:0000313" key="6">
    <source>
        <dbReference type="Proteomes" id="UP000013827"/>
    </source>
</evidence>
<sequence>MRTVTSEASVGITETCTPGPGFRAATKQRYSDFIVNEVRLSGEPVHLASLPAAVAQKAAEEEELPPPAEAVEELAELLGEGPAAAVLRLDTHERDAARARVEARAWKRQKGGGRGGGSELLRDGVLLSRDDDKVHRKAVHEWIKRHLPRLTSTTEEDADGGKCVRAGSHRYLEFTLYKENRDTLHAILQLAQSLHVSQNLFTFAGTKDRRAVTAQRVSAFRLPASKIEQLMARKPFGDSLVASDCTNVQAALEGLRTHGFPNYFGLQRFGANVDAATHEVGAALLRADYPQALRQLDEGDAVAALRLLPRRPSVARQLLEGLRDSGSSNVLAALSRLPKNLRSMYLHALQSWVWNHAASERLRRYGCEAAPHVVTAEEAAARTYSIEDVVLPLPGTKVVMPQNELAEVYTELLARQRLEPASFHHKVKEMVMPGAYRRLVQRPRDLSWQYFRYTDPRVPLARTDLARLRGDPEPQGVADGPRLAVVLRFTLPPSTYATMLLRELTKQSTDLTHQLELNQPHVAPTSAEHAKEE</sequence>
<dbReference type="InterPro" id="IPR020119">
    <property type="entry name" value="PsdUridine_synth_TruD_CS"/>
</dbReference>
<dbReference type="Proteomes" id="UP000013827">
    <property type="component" value="Unassembled WGS sequence"/>
</dbReference>
<keyword evidence="6" id="KW-1185">Reference proteome</keyword>
<dbReference type="HOGENOM" id="CLU_005281_0_2_1"/>
<dbReference type="eggNOG" id="KOG2339">
    <property type="taxonomic scope" value="Eukaryota"/>
</dbReference>
<dbReference type="InterPro" id="IPR011760">
    <property type="entry name" value="PsdUridine_synth_TruD_insert"/>
</dbReference>
<comment type="similarity">
    <text evidence="1">Belongs to the pseudouridine synthase TruD family.</text>
</comment>
<dbReference type="PaxDb" id="2903-EOD29282"/>
<dbReference type="GO" id="GO:0003723">
    <property type="term" value="F:RNA binding"/>
    <property type="evidence" value="ECO:0007669"/>
    <property type="project" value="InterPro"/>
</dbReference>
<dbReference type="GO" id="GO:0009982">
    <property type="term" value="F:pseudouridine synthase activity"/>
    <property type="evidence" value="ECO:0007669"/>
    <property type="project" value="InterPro"/>
</dbReference>
<dbReference type="InterPro" id="IPR020103">
    <property type="entry name" value="PsdUridine_synth_cat_dom_sf"/>
</dbReference>
<reference evidence="6" key="1">
    <citation type="journal article" date="2013" name="Nature">
        <title>Pan genome of the phytoplankton Emiliania underpins its global distribution.</title>
        <authorList>
            <person name="Read B.A."/>
            <person name="Kegel J."/>
            <person name="Klute M.J."/>
            <person name="Kuo A."/>
            <person name="Lefebvre S.C."/>
            <person name="Maumus F."/>
            <person name="Mayer C."/>
            <person name="Miller J."/>
            <person name="Monier A."/>
            <person name="Salamov A."/>
            <person name="Young J."/>
            <person name="Aguilar M."/>
            <person name="Claverie J.M."/>
            <person name="Frickenhaus S."/>
            <person name="Gonzalez K."/>
            <person name="Herman E.K."/>
            <person name="Lin Y.C."/>
            <person name="Napier J."/>
            <person name="Ogata H."/>
            <person name="Sarno A.F."/>
            <person name="Shmutz J."/>
            <person name="Schroeder D."/>
            <person name="de Vargas C."/>
            <person name="Verret F."/>
            <person name="von Dassow P."/>
            <person name="Valentin K."/>
            <person name="Van de Peer Y."/>
            <person name="Wheeler G."/>
            <person name="Dacks J.B."/>
            <person name="Delwiche C.F."/>
            <person name="Dyhrman S.T."/>
            <person name="Glockner G."/>
            <person name="John U."/>
            <person name="Richards T."/>
            <person name="Worden A.Z."/>
            <person name="Zhang X."/>
            <person name="Grigoriev I.V."/>
            <person name="Allen A.E."/>
            <person name="Bidle K."/>
            <person name="Borodovsky M."/>
            <person name="Bowler C."/>
            <person name="Brownlee C."/>
            <person name="Cock J.M."/>
            <person name="Elias M."/>
            <person name="Gladyshev V.N."/>
            <person name="Groth M."/>
            <person name="Guda C."/>
            <person name="Hadaegh A."/>
            <person name="Iglesias-Rodriguez M.D."/>
            <person name="Jenkins J."/>
            <person name="Jones B.M."/>
            <person name="Lawson T."/>
            <person name="Leese F."/>
            <person name="Lindquist E."/>
            <person name="Lobanov A."/>
            <person name="Lomsadze A."/>
            <person name="Malik S.B."/>
            <person name="Marsh M.E."/>
            <person name="Mackinder L."/>
            <person name="Mock T."/>
            <person name="Mueller-Roeber B."/>
            <person name="Pagarete A."/>
            <person name="Parker M."/>
            <person name="Probert I."/>
            <person name="Quesneville H."/>
            <person name="Raines C."/>
            <person name="Rensing S.A."/>
            <person name="Riano-Pachon D.M."/>
            <person name="Richier S."/>
            <person name="Rokitta S."/>
            <person name="Shiraiwa Y."/>
            <person name="Soanes D.M."/>
            <person name="van der Giezen M."/>
            <person name="Wahlund T.M."/>
            <person name="Williams B."/>
            <person name="Wilson W."/>
            <person name="Wolfe G."/>
            <person name="Wurch L.L."/>
        </authorList>
    </citation>
    <scope>NUCLEOTIDE SEQUENCE</scope>
</reference>
<reference evidence="5" key="2">
    <citation type="submission" date="2024-10" db="UniProtKB">
        <authorList>
            <consortium name="EnsemblProtists"/>
        </authorList>
    </citation>
    <scope>IDENTIFICATION</scope>
</reference>
<dbReference type="SUPFAM" id="SSF55120">
    <property type="entry name" value="Pseudouridine synthase"/>
    <property type="match status" value="1"/>
</dbReference>
<feature type="domain" description="TRUD" evidence="4">
    <location>
        <begin position="259"/>
        <end position="442"/>
    </location>
</feature>
<dbReference type="Gene3D" id="3.30.2350.20">
    <property type="entry name" value="TruD, catalytic domain"/>
    <property type="match status" value="3"/>
</dbReference>
<dbReference type="AlphaFoldDB" id="A0A0D3K0J7"/>
<name>A0A0D3K0J7_EMIH1</name>
<dbReference type="OMA" id="WINYFGH"/>
<dbReference type="GO" id="GO:0001522">
    <property type="term" value="P:pseudouridine synthesis"/>
    <property type="evidence" value="ECO:0007669"/>
    <property type="project" value="InterPro"/>
</dbReference>
<evidence type="ECO:0000259" key="4">
    <source>
        <dbReference type="PROSITE" id="PS50984"/>
    </source>
</evidence>
<dbReference type="EnsemblProtists" id="EOD29282">
    <property type="protein sequence ID" value="EOD29282"/>
    <property type="gene ID" value="EMIHUDRAFT_203882"/>
</dbReference>
<dbReference type="PANTHER" id="PTHR13326">
    <property type="entry name" value="TRNA PSEUDOURIDINE SYNTHASE D"/>
    <property type="match status" value="1"/>
</dbReference>
<accession>A0A0D3K0J7</accession>
<proteinExistence type="inferred from homology"/>
<dbReference type="InterPro" id="IPR042214">
    <property type="entry name" value="TruD_catalytic"/>
</dbReference>
<evidence type="ECO:0000256" key="3">
    <source>
        <dbReference type="ARBA" id="ARBA00023235"/>
    </source>
</evidence>
<dbReference type="GeneID" id="19046631"/>
<evidence type="ECO:0000256" key="1">
    <source>
        <dbReference type="ARBA" id="ARBA00007953"/>
    </source>
</evidence>
<dbReference type="RefSeq" id="XP_005781711.1">
    <property type="nucleotide sequence ID" value="XM_005781654.1"/>
</dbReference>
<dbReference type="PANTHER" id="PTHR13326:SF21">
    <property type="entry name" value="PSEUDOURIDYLATE SYNTHASE PUS7L"/>
    <property type="match status" value="1"/>
</dbReference>
<dbReference type="Pfam" id="PF01142">
    <property type="entry name" value="TruD"/>
    <property type="match status" value="3"/>
</dbReference>
<dbReference type="GO" id="GO:0005634">
    <property type="term" value="C:nucleus"/>
    <property type="evidence" value="ECO:0007669"/>
    <property type="project" value="TreeGrafter"/>
</dbReference>
<dbReference type="PROSITE" id="PS01268">
    <property type="entry name" value="UPF0024"/>
    <property type="match status" value="1"/>
</dbReference>
<keyword evidence="2" id="KW-0819">tRNA processing</keyword>
<evidence type="ECO:0000313" key="5">
    <source>
        <dbReference type="EnsemblProtists" id="EOD29282"/>
    </source>
</evidence>
<protein>
    <recommendedName>
        <fullName evidence="4">TRUD domain-containing protein</fullName>
    </recommendedName>
</protein>
<dbReference type="CDD" id="cd02576">
    <property type="entry name" value="PseudoU_synth_ScPUS7"/>
    <property type="match status" value="1"/>
</dbReference>
<evidence type="ECO:0000256" key="2">
    <source>
        <dbReference type="ARBA" id="ARBA00022694"/>
    </source>
</evidence>
<dbReference type="KEGG" id="ehx:EMIHUDRAFT_203882"/>
<keyword evidence="3" id="KW-0413">Isomerase</keyword>
<dbReference type="STRING" id="2903.R1D2K8"/>
<dbReference type="PIRSF" id="PIRSF037016">
    <property type="entry name" value="Pseudouridin_synth_euk_prd"/>
    <property type="match status" value="1"/>
</dbReference>
<dbReference type="GO" id="GO:0008033">
    <property type="term" value="P:tRNA processing"/>
    <property type="evidence" value="ECO:0007669"/>
    <property type="project" value="UniProtKB-KW"/>
</dbReference>
<dbReference type="InterPro" id="IPR001656">
    <property type="entry name" value="PsdUridine_synth_TruD"/>
</dbReference>